<dbReference type="CDD" id="cd03443">
    <property type="entry name" value="PaaI_thioesterase"/>
    <property type="match status" value="1"/>
</dbReference>
<comment type="catalytic activity">
    <reaction evidence="25">
        <text>dodecanoyl-CoA + H2O = dodecanoate + CoA + H(+)</text>
        <dbReference type="Rhea" id="RHEA:30135"/>
        <dbReference type="ChEBI" id="CHEBI:15377"/>
        <dbReference type="ChEBI" id="CHEBI:15378"/>
        <dbReference type="ChEBI" id="CHEBI:18262"/>
        <dbReference type="ChEBI" id="CHEBI:57287"/>
        <dbReference type="ChEBI" id="CHEBI:57375"/>
    </reaction>
    <physiologicalReaction direction="left-to-right" evidence="25">
        <dbReference type="Rhea" id="RHEA:30136"/>
    </physiologicalReaction>
</comment>
<evidence type="ECO:0000256" key="23">
    <source>
        <dbReference type="ARBA" id="ARBA00047734"/>
    </source>
</evidence>
<dbReference type="AlphaFoldDB" id="A0A3B1JC97"/>
<name>A0A3B1JC97_ASTMX</name>
<dbReference type="GeneTree" id="ENSGT00940000160047"/>
<dbReference type="GO" id="GO:0006631">
    <property type="term" value="P:fatty acid metabolic process"/>
    <property type="evidence" value="ECO:0007669"/>
    <property type="project" value="UniProtKB-KW"/>
</dbReference>
<comment type="catalytic activity">
    <reaction evidence="22">
        <text>octanoyl-CoA + H2O = octanoate + CoA + H(+)</text>
        <dbReference type="Rhea" id="RHEA:30143"/>
        <dbReference type="ChEBI" id="CHEBI:15377"/>
        <dbReference type="ChEBI" id="CHEBI:15378"/>
        <dbReference type="ChEBI" id="CHEBI:25646"/>
        <dbReference type="ChEBI" id="CHEBI:57287"/>
        <dbReference type="ChEBI" id="CHEBI:57386"/>
    </reaction>
    <physiologicalReaction direction="left-to-right" evidence="22">
        <dbReference type="Rhea" id="RHEA:30144"/>
    </physiologicalReaction>
</comment>
<evidence type="ECO:0000313" key="29">
    <source>
        <dbReference type="Proteomes" id="UP000018467"/>
    </source>
</evidence>
<keyword evidence="8" id="KW-0999">Mitochondrion inner membrane</keyword>
<dbReference type="GO" id="GO:0005743">
    <property type="term" value="C:mitochondrial inner membrane"/>
    <property type="evidence" value="ECO:0007669"/>
    <property type="project" value="UniProtKB-SubCell"/>
</dbReference>
<reference evidence="28" key="3">
    <citation type="submission" date="2025-08" db="UniProtKB">
        <authorList>
            <consortium name="Ensembl"/>
        </authorList>
    </citation>
    <scope>IDENTIFICATION</scope>
</reference>
<dbReference type="GO" id="GO:0005758">
    <property type="term" value="C:mitochondrial intermembrane space"/>
    <property type="evidence" value="ECO:0007669"/>
    <property type="project" value="UniProtKB-SubCell"/>
</dbReference>
<evidence type="ECO:0000313" key="28">
    <source>
        <dbReference type="Ensembl" id="ENSAMXP00000039992.1"/>
    </source>
</evidence>
<dbReference type="PANTHER" id="PTHR12418:SF19">
    <property type="entry name" value="ACYL-COENZYME A THIOESTERASE THEM4"/>
    <property type="match status" value="1"/>
</dbReference>
<keyword evidence="9" id="KW-0378">Hydrolase</keyword>
<comment type="subcellular location">
    <subcellularLocation>
        <location evidence="3">Cell projection</location>
        <location evidence="3">Ruffle membrane</location>
    </subcellularLocation>
    <subcellularLocation>
        <location evidence="1">Cytoplasm</location>
    </subcellularLocation>
    <subcellularLocation>
        <location evidence="4">Mitochondrion inner membrane</location>
        <topology evidence="4">Peripheral membrane protein</topology>
    </subcellularLocation>
    <subcellularLocation>
        <location evidence="2">Mitochondrion intermembrane space</location>
    </subcellularLocation>
</comment>
<sequence length="265" mass="29568">MIMMRLGLQAQRVFHSFSRSLSGHSVSGVLQIQGFGALWKSPSAFQSLRPFSKMSLWPSNIHLQDYSEPNESWSPEMRQLYDQYIALCEVRTDGGEVKTGPWQKLPSYNRTLKHGIVAAQRPKTIDPRARLFTRNVEEKGAAFEYVVFMNDQERRCVCVFQSGHLLEGPPGYVHAGAVATMFSTVTTTLSMLFGRVLTANLNLNFRSPVPLGSVSLIHSAVDKVEGRKIFVTCRMTSIDESKLYTDATALFLSGKLGHVFGTKSV</sequence>
<comment type="catalytic activity">
    <reaction evidence="24">
        <text>decanoyl-CoA + H2O = decanoate + CoA + H(+)</text>
        <dbReference type="Rhea" id="RHEA:40059"/>
        <dbReference type="ChEBI" id="CHEBI:15377"/>
        <dbReference type="ChEBI" id="CHEBI:15378"/>
        <dbReference type="ChEBI" id="CHEBI:27689"/>
        <dbReference type="ChEBI" id="CHEBI:57287"/>
        <dbReference type="ChEBI" id="CHEBI:61430"/>
    </reaction>
    <physiologicalReaction direction="left-to-right" evidence="24">
        <dbReference type="Rhea" id="RHEA:40060"/>
    </physiologicalReaction>
</comment>
<evidence type="ECO:0000256" key="18">
    <source>
        <dbReference type="ARBA" id="ARBA00038456"/>
    </source>
</evidence>
<evidence type="ECO:0000256" key="26">
    <source>
        <dbReference type="ARBA" id="ARBA00048180"/>
    </source>
</evidence>
<dbReference type="PANTHER" id="PTHR12418">
    <property type="entry name" value="ACYL-COENZYME A THIOESTERASE THEM4"/>
    <property type="match status" value="1"/>
</dbReference>
<comment type="catalytic activity">
    <reaction evidence="16">
        <text>(5Z,8Z,11Z,14Z)-eicosatetraenoyl-CoA + H2O = (5Z,8Z,11Z,14Z)-eicosatetraenoate + CoA + H(+)</text>
        <dbReference type="Rhea" id="RHEA:40151"/>
        <dbReference type="ChEBI" id="CHEBI:15377"/>
        <dbReference type="ChEBI" id="CHEBI:15378"/>
        <dbReference type="ChEBI" id="CHEBI:32395"/>
        <dbReference type="ChEBI" id="CHEBI:57287"/>
        <dbReference type="ChEBI" id="CHEBI:57368"/>
    </reaction>
    <physiologicalReaction direction="left-to-right" evidence="16">
        <dbReference type="Rhea" id="RHEA:40152"/>
    </physiologicalReaction>
</comment>
<keyword evidence="5" id="KW-1003">Cell membrane</keyword>
<evidence type="ECO:0000256" key="12">
    <source>
        <dbReference type="ARBA" id="ARBA00023098"/>
    </source>
</evidence>
<evidence type="ECO:0000256" key="14">
    <source>
        <dbReference type="ARBA" id="ARBA00023136"/>
    </source>
</evidence>
<evidence type="ECO:0000259" key="27">
    <source>
        <dbReference type="Pfam" id="PF03061"/>
    </source>
</evidence>
<evidence type="ECO:0000256" key="17">
    <source>
        <dbReference type="ARBA" id="ARBA00037002"/>
    </source>
</evidence>
<dbReference type="Bgee" id="ENSAMXG00000040390">
    <property type="expression patterns" value="Expressed in testis and 14 other cell types or tissues"/>
</dbReference>
<comment type="similarity">
    <text evidence="18">Belongs to the THEM4/THEM5 thioesterase family.</text>
</comment>
<dbReference type="InterPro" id="IPR052365">
    <property type="entry name" value="THEM4/THEM5_acyl-CoA_thioest"/>
</dbReference>
<organism evidence="28 29">
    <name type="scientific">Astyanax mexicanus</name>
    <name type="common">Blind cave fish</name>
    <name type="synonym">Astyanax fasciatus mexicanus</name>
    <dbReference type="NCBI Taxonomy" id="7994"/>
    <lineage>
        <taxon>Eukaryota</taxon>
        <taxon>Metazoa</taxon>
        <taxon>Chordata</taxon>
        <taxon>Craniata</taxon>
        <taxon>Vertebrata</taxon>
        <taxon>Euteleostomi</taxon>
        <taxon>Actinopterygii</taxon>
        <taxon>Neopterygii</taxon>
        <taxon>Teleostei</taxon>
        <taxon>Ostariophysi</taxon>
        <taxon>Characiformes</taxon>
        <taxon>Characoidei</taxon>
        <taxon>Acestrorhamphidae</taxon>
        <taxon>Acestrorhamphinae</taxon>
        <taxon>Astyanax</taxon>
    </lineage>
</organism>
<proteinExistence type="inferred from homology"/>
<dbReference type="GO" id="GO:0016787">
    <property type="term" value="F:hydrolase activity"/>
    <property type="evidence" value="ECO:0007669"/>
    <property type="project" value="UniProtKB-KW"/>
</dbReference>
<dbReference type="GO" id="GO:0032587">
    <property type="term" value="C:ruffle membrane"/>
    <property type="evidence" value="ECO:0007669"/>
    <property type="project" value="UniProtKB-SubCell"/>
</dbReference>
<evidence type="ECO:0000256" key="25">
    <source>
        <dbReference type="ARBA" id="ARBA00048074"/>
    </source>
</evidence>
<keyword evidence="12" id="KW-0443">Lipid metabolism</keyword>
<evidence type="ECO:0000256" key="8">
    <source>
        <dbReference type="ARBA" id="ARBA00022792"/>
    </source>
</evidence>
<evidence type="ECO:0000256" key="16">
    <source>
        <dbReference type="ARBA" id="ARBA00035852"/>
    </source>
</evidence>
<reference evidence="29" key="2">
    <citation type="journal article" date="2014" name="Nat. Commun.">
        <title>The cavefish genome reveals candidate genes for eye loss.</title>
        <authorList>
            <person name="McGaugh S.E."/>
            <person name="Gross J.B."/>
            <person name="Aken B."/>
            <person name="Blin M."/>
            <person name="Borowsky R."/>
            <person name="Chalopin D."/>
            <person name="Hinaux H."/>
            <person name="Jeffery W.R."/>
            <person name="Keene A."/>
            <person name="Ma L."/>
            <person name="Minx P."/>
            <person name="Murphy D."/>
            <person name="O'Quin K.E."/>
            <person name="Retaux S."/>
            <person name="Rohner N."/>
            <person name="Searle S.M."/>
            <person name="Stahl B.A."/>
            <person name="Tabin C."/>
            <person name="Volff J.N."/>
            <person name="Yoshizawa M."/>
            <person name="Warren W.C."/>
        </authorList>
    </citation>
    <scope>NUCLEOTIDE SEQUENCE [LARGE SCALE GENOMIC DNA]</scope>
    <source>
        <strain evidence="29">female</strain>
    </source>
</reference>
<dbReference type="Pfam" id="PF03061">
    <property type="entry name" value="4HBT"/>
    <property type="match status" value="1"/>
</dbReference>
<evidence type="ECO:0000256" key="1">
    <source>
        <dbReference type="ARBA" id="ARBA00004496"/>
    </source>
</evidence>
<evidence type="ECO:0000256" key="20">
    <source>
        <dbReference type="ARBA" id="ARBA00040123"/>
    </source>
</evidence>
<dbReference type="InterPro" id="IPR006683">
    <property type="entry name" value="Thioestr_dom"/>
</dbReference>
<comment type="catalytic activity">
    <reaction evidence="17">
        <text>(9Z)-octadecenoyl-CoA + H2O = (9Z)-octadecenoate + CoA + H(+)</text>
        <dbReference type="Rhea" id="RHEA:40139"/>
        <dbReference type="ChEBI" id="CHEBI:15377"/>
        <dbReference type="ChEBI" id="CHEBI:15378"/>
        <dbReference type="ChEBI" id="CHEBI:30823"/>
        <dbReference type="ChEBI" id="CHEBI:57287"/>
        <dbReference type="ChEBI" id="CHEBI:57387"/>
    </reaction>
    <physiologicalReaction direction="left-to-right" evidence="17">
        <dbReference type="Rhea" id="RHEA:40140"/>
    </physiologicalReaction>
</comment>
<keyword evidence="15" id="KW-0966">Cell projection</keyword>
<evidence type="ECO:0000256" key="11">
    <source>
        <dbReference type="ARBA" id="ARBA00022946"/>
    </source>
</evidence>
<accession>A0A3B1JC97</accession>
<protein>
    <recommendedName>
        <fullName evidence="20">Acyl-coenzyme A thioesterase THEM4</fullName>
        <ecNumber evidence="19">3.1.2.2</ecNumber>
    </recommendedName>
    <alternativeName>
        <fullName evidence="21">Thioesterase superfamily member 4</fullName>
    </alternativeName>
</protein>
<dbReference type="Ensembl" id="ENSAMXT00000053741.1">
    <property type="protein sequence ID" value="ENSAMXP00000039992.1"/>
    <property type="gene ID" value="ENSAMXG00000040390.1"/>
</dbReference>
<keyword evidence="6" id="KW-0963">Cytoplasm</keyword>
<dbReference type="SUPFAM" id="SSF54637">
    <property type="entry name" value="Thioesterase/thiol ester dehydrase-isomerase"/>
    <property type="match status" value="1"/>
</dbReference>
<keyword evidence="7" id="KW-0053">Apoptosis</keyword>
<evidence type="ECO:0000256" key="5">
    <source>
        <dbReference type="ARBA" id="ARBA00022475"/>
    </source>
</evidence>
<keyword evidence="11" id="KW-0809">Transit peptide</keyword>
<dbReference type="GeneID" id="103035109"/>
<dbReference type="GO" id="GO:0006915">
    <property type="term" value="P:apoptotic process"/>
    <property type="evidence" value="ECO:0007669"/>
    <property type="project" value="UniProtKB-KW"/>
</dbReference>
<dbReference type="Proteomes" id="UP000018467">
    <property type="component" value="Unassembled WGS sequence"/>
</dbReference>
<evidence type="ECO:0000256" key="10">
    <source>
        <dbReference type="ARBA" id="ARBA00022832"/>
    </source>
</evidence>
<evidence type="ECO:0000256" key="9">
    <source>
        <dbReference type="ARBA" id="ARBA00022801"/>
    </source>
</evidence>
<evidence type="ECO:0000256" key="13">
    <source>
        <dbReference type="ARBA" id="ARBA00023128"/>
    </source>
</evidence>
<dbReference type="InterPro" id="IPR029069">
    <property type="entry name" value="HotDog_dom_sf"/>
</dbReference>
<evidence type="ECO:0000256" key="15">
    <source>
        <dbReference type="ARBA" id="ARBA00023273"/>
    </source>
</evidence>
<evidence type="ECO:0000256" key="7">
    <source>
        <dbReference type="ARBA" id="ARBA00022703"/>
    </source>
</evidence>
<evidence type="ECO:0000256" key="22">
    <source>
        <dbReference type="ARBA" id="ARBA00047588"/>
    </source>
</evidence>
<dbReference type="CTD" id="117145"/>
<comment type="catalytic activity">
    <reaction evidence="23">
        <text>hexadecanoyl-CoA + H2O = hexadecanoate + CoA + H(+)</text>
        <dbReference type="Rhea" id="RHEA:16645"/>
        <dbReference type="ChEBI" id="CHEBI:7896"/>
        <dbReference type="ChEBI" id="CHEBI:15377"/>
        <dbReference type="ChEBI" id="CHEBI:15378"/>
        <dbReference type="ChEBI" id="CHEBI:57287"/>
        <dbReference type="ChEBI" id="CHEBI:57379"/>
        <dbReference type="EC" id="3.1.2.2"/>
    </reaction>
    <physiologicalReaction direction="left-to-right" evidence="23">
        <dbReference type="Rhea" id="RHEA:16646"/>
    </physiologicalReaction>
</comment>
<keyword evidence="14" id="KW-0472">Membrane</keyword>
<feature type="domain" description="Thioesterase" evidence="27">
    <location>
        <begin position="171"/>
        <end position="240"/>
    </location>
</feature>
<keyword evidence="29" id="KW-1185">Reference proteome</keyword>
<comment type="catalytic activity">
    <reaction evidence="26">
        <text>tetradecanoyl-CoA + H2O = tetradecanoate + CoA + H(+)</text>
        <dbReference type="Rhea" id="RHEA:40119"/>
        <dbReference type="ChEBI" id="CHEBI:15377"/>
        <dbReference type="ChEBI" id="CHEBI:15378"/>
        <dbReference type="ChEBI" id="CHEBI:30807"/>
        <dbReference type="ChEBI" id="CHEBI:57287"/>
        <dbReference type="ChEBI" id="CHEBI:57385"/>
    </reaction>
    <physiologicalReaction direction="left-to-right" evidence="26">
        <dbReference type="Rhea" id="RHEA:40120"/>
    </physiologicalReaction>
</comment>
<keyword evidence="13" id="KW-0496">Mitochondrion</keyword>
<reference evidence="28" key="4">
    <citation type="submission" date="2025-09" db="UniProtKB">
        <authorList>
            <consortium name="Ensembl"/>
        </authorList>
    </citation>
    <scope>IDENTIFICATION</scope>
</reference>
<evidence type="ECO:0000256" key="19">
    <source>
        <dbReference type="ARBA" id="ARBA00038848"/>
    </source>
</evidence>
<reference evidence="29" key="1">
    <citation type="submission" date="2013-03" db="EMBL/GenBank/DDBJ databases">
        <authorList>
            <person name="Jeffery W."/>
            <person name="Warren W."/>
            <person name="Wilson R.K."/>
        </authorList>
    </citation>
    <scope>NUCLEOTIDE SEQUENCE</scope>
    <source>
        <strain evidence="29">female</strain>
    </source>
</reference>
<evidence type="ECO:0000256" key="24">
    <source>
        <dbReference type="ARBA" id="ARBA00047969"/>
    </source>
</evidence>
<evidence type="ECO:0000256" key="2">
    <source>
        <dbReference type="ARBA" id="ARBA00004569"/>
    </source>
</evidence>
<evidence type="ECO:0000256" key="6">
    <source>
        <dbReference type="ARBA" id="ARBA00022490"/>
    </source>
</evidence>
<dbReference type="EC" id="3.1.2.2" evidence="19"/>
<keyword evidence="10" id="KW-0276">Fatty acid metabolism</keyword>
<evidence type="ECO:0000256" key="21">
    <source>
        <dbReference type="ARBA" id="ARBA00043210"/>
    </source>
</evidence>
<evidence type="ECO:0000256" key="4">
    <source>
        <dbReference type="ARBA" id="ARBA00004637"/>
    </source>
</evidence>
<dbReference type="RefSeq" id="XP_015461381.2">
    <property type="nucleotide sequence ID" value="XM_015605895.3"/>
</dbReference>
<evidence type="ECO:0000256" key="3">
    <source>
        <dbReference type="ARBA" id="ARBA00004632"/>
    </source>
</evidence>
<dbReference type="Gene3D" id="3.10.129.10">
    <property type="entry name" value="Hotdog Thioesterase"/>
    <property type="match status" value="1"/>
</dbReference>